<comment type="similarity">
    <text evidence="1">Belongs to the leucine-binding protein family.</text>
</comment>
<dbReference type="RefSeq" id="WP_205289788.1">
    <property type="nucleotide sequence ID" value="NZ_CP074406.1"/>
</dbReference>
<dbReference type="InterPro" id="IPR028081">
    <property type="entry name" value="Leu-bd"/>
</dbReference>
<evidence type="ECO:0000256" key="2">
    <source>
        <dbReference type="ARBA" id="ARBA00022729"/>
    </source>
</evidence>
<reference evidence="4" key="1">
    <citation type="submission" date="2021-01" db="EMBL/GenBank/DDBJ databases">
        <title>Novel species in genus Nocardioides.</title>
        <authorList>
            <person name="Zhang G."/>
        </authorList>
    </citation>
    <scope>NUCLEOTIDE SEQUENCE</scope>
    <source>
        <strain evidence="4">Zg-536</strain>
    </source>
</reference>
<dbReference type="EMBL" id="JAERTX010000001">
    <property type="protein sequence ID" value="MBM9458487.1"/>
    <property type="molecule type" value="Genomic_DNA"/>
</dbReference>
<organism evidence="4 5">
    <name type="scientific">Nocardioides faecalis</name>
    <dbReference type="NCBI Taxonomy" id="2803858"/>
    <lineage>
        <taxon>Bacteria</taxon>
        <taxon>Bacillati</taxon>
        <taxon>Actinomycetota</taxon>
        <taxon>Actinomycetes</taxon>
        <taxon>Propionibacteriales</taxon>
        <taxon>Nocardioidaceae</taxon>
        <taxon>Nocardioides</taxon>
    </lineage>
</organism>
<evidence type="ECO:0000256" key="1">
    <source>
        <dbReference type="ARBA" id="ARBA00010062"/>
    </source>
</evidence>
<comment type="caution">
    <text evidence="4">The sequence shown here is derived from an EMBL/GenBank/DDBJ whole genome shotgun (WGS) entry which is preliminary data.</text>
</comment>
<dbReference type="Pfam" id="PF13458">
    <property type="entry name" value="Peripla_BP_6"/>
    <property type="match status" value="1"/>
</dbReference>
<dbReference type="PANTHER" id="PTHR47235">
    <property type="entry name" value="BLR6548 PROTEIN"/>
    <property type="match status" value="1"/>
</dbReference>
<name>A0A939BUG7_9ACTN</name>
<dbReference type="PANTHER" id="PTHR47235:SF1">
    <property type="entry name" value="BLR6548 PROTEIN"/>
    <property type="match status" value="1"/>
</dbReference>
<keyword evidence="5" id="KW-1185">Reference proteome</keyword>
<gene>
    <name evidence="4" type="ORF">JK386_01080</name>
</gene>
<dbReference type="SUPFAM" id="SSF53822">
    <property type="entry name" value="Periplasmic binding protein-like I"/>
    <property type="match status" value="1"/>
</dbReference>
<dbReference type="Gene3D" id="3.40.50.2300">
    <property type="match status" value="2"/>
</dbReference>
<dbReference type="Proteomes" id="UP000663791">
    <property type="component" value="Unassembled WGS sequence"/>
</dbReference>
<evidence type="ECO:0000313" key="5">
    <source>
        <dbReference type="Proteomes" id="UP000663791"/>
    </source>
</evidence>
<feature type="domain" description="Leucine-binding protein" evidence="3">
    <location>
        <begin position="51"/>
        <end position="373"/>
    </location>
</feature>
<evidence type="ECO:0000259" key="3">
    <source>
        <dbReference type="Pfam" id="PF13458"/>
    </source>
</evidence>
<keyword evidence="2" id="KW-0732">Signal</keyword>
<sequence length="426" mass="44599">MRAGAIVTALTVSLAVAGCGRDDDSGGDGRAAPGVTEEPCPDAVDKDKGCIYLGTMTDLTGVFKGVGEPFTAGQKAFWDKVNADGGIGDYEVDVTEYVKDSGYDPEKHAELFNEIKDKILAVSQSLGTAHTNAILEDATNESILVGPASLGSNWIFDDISIEVGTSYCTEGMNAVDYAADQGAKSVAVVHYPGDYGDDAMVGARIAAKERGLKFTDITTGQVDGGDDQSAAIGALLKAKPDFVLIATGPKEMASVVGGSAAQGFKGRFIGSVPSWNAAVLDSPAGPAIEALYMQATSFPTWDADTKGSAEMREAAGDMAPNDWFAIGYNSGYVMEALLTKAIDDDKLDRKGLVETAKAMKGDIDSEGTLPEGTGNWVGDPNEDAVRVTQLNKVDPKASSKLSLAVEPFTGKTAEGYKFTEPCYLMK</sequence>
<proteinExistence type="inferred from homology"/>
<evidence type="ECO:0000313" key="4">
    <source>
        <dbReference type="EMBL" id="MBM9458487.1"/>
    </source>
</evidence>
<protein>
    <submittedName>
        <fullName evidence="4">ABC transporter substrate-binding protein</fullName>
    </submittedName>
</protein>
<accession>A0A939BUG7</accession>
<dbReference type="InterPro" id="IPR028082">
    <property type="entry name" value="Peripla_BP_I"/>
</dbReference>
<dbReference type="PROSITE" id="PS51257">
    <property type="entry name" value="PROKAR_LIPOPROTEIN"/>
    <property type="match status" value="1"/>
</dbReference>
<dbReference type="AlphaFoldDB" id="A0A939BUG7"/>